<proteinExistence type="predicted"/>
<gene>
    <name evidence="1" type="ORF">SAMN04489859_1008106</name>
</gene>
<dbReference type="Proteomes" id="UP000199054">
    <property type="component" value="Unassembled WGS sequence"/>
</dbReference>
<accession>A0A1H8H4E8</accession>
<dbReference type="EMBL" id="FODE01000008">
    <property type="protein sequence ID" value="SEN50880.1"/>
    <property type="molecule type" value="Genomic_DNA"/>
</dbReference>
<dbReference type="STRING" id="34002.SAMN04489859_1008106"/>
<keyword evidence="2" id="KW-1185">Reference proteome</keyword>
<evidence type="ECO:0000313" key="2">
    <source>
        <dbReference type="Proteomes" id="UP000199054"/>
    </source>
</evidence>
<name>A0A1H8H4E8_9RHOB</name>
<dbReference type="RefSeq" id="WP_170851775.1">
    <property type="nucleotide sequence ID" value="NZ_CP067124.1"/>
</dbReference>
<reference evidence="1 2" key="1">
    <citation type="submission" date="2016-10" db="EMBL/GenBank/DDBJ databases">
        <authorList>
            <person name="de Groot N.N."/>
        </authorList>
    </citation>
    <scope>NUCLEOTIDE SEQUENCE [LARGE SCALE GENOMIC DNA]</scope>
    <source>
        <strain evidence="1 2">DSM 8512</strain>
    </source>
</reference>
<sequence length="104" mass="11547">MTPHEIEGMRNLWQSVAVMALKDHHRRISAARRGHSAVIDSVRHIVCSEAREIEQARMYFNSPDWREVCDLAGIGYRPDMAMAFVTGGAASIVAARQKIVEAAA</sequence>
<organism evidence="1 2">
    <name type="scientific">Paracoccus alcaliphilus</name>
    <dbReference type="NCBI Taxonomy" id="34002"/>
    <lineage>
        <taxon>Bacteria</taxon>
        <taxon>Pseudomonadati</taxon>
        <taxon>Pseudomonadota</taxon>
        <taxon>Alphaproteobacteria</taxon>
        <taxon>Rhodobacterales</taxon>
        <taxon>Paracoccaceae</taxon>
        <taxon>Paracoccus</taxon>
    </lineage>
</organism>
<evidence type="ECO:0000313" key="1">
    <source>
        <dbReference type="EMBL" id="SEN50880.1"/>
    </source>
</evidence>
<dbReference type="AlphaFoldDB" id="A0A1H8H4E8"/>
<protein>
    <submittedName>
        <fullName evidence="1">Uncharacterized protein</fullName>
    </submittedName>
</protein>